<dbReference type="AlphaFoldDB" id="K9TFG4"/>
<evidence type="ECO:0000313" key="2">
    <source>
        <dbReference type="Proteomes" id="UP000010367"/>
    </source>
</evidence>
<sequence length="42" mass="4609">MPTLLDIVVGWAMPILQLPRYRGSIANLLTAPFSTEVESNPP</sequence>
<keyword evidence="2" id="KW-1185">Reference proteome</keyword>
<dbReference type="InParanoid" id="K9TFG4"/>
<organism evidence="1 2">
    <name type="scientific">Oscillatoria acuminata PCC 6304</name>
    <dbReference type="NCBI Taxonomy" id="56110"/>
    <lineage>
        <taxon>Bacteria</taxon>
        <taxon>Bacillati</taxon>
        <taxon>Cyanobacteriota</taxon>
        <taxon>Cyanophyceae</taxon>
        <taxon>Oscillatoriophycideae</taxon>
        <taxon>Oscillatoriales</taxon>
        <taxon>Oscillatoriaceae</taxon>
        <taxon>Oscillatoria</taxon>
    </lineage>
</organism>
<dbReference type="EMBL" id="CP003607">
    <property type="protein sequence ID" value="AFY81260.1"/>
    <property type="molecule type" value="Genomic_DNA"/>
</dbReference>
<dbReference type="KEGG" id="oac:Oscil6304_1558"/>
<dbReference type="HOGENOM" id="CLU_3254971_0_0_3"/>
<gene>
    <name evidence="1" type="ORF">Oscil6304_1558</name>
</gene>
<name>K9TFG4_9CYAN</name>
<dbReference type="STRING" id="56110.Oscil6304_1558"/>
<protein>
    <submittedName>
        <fullName evidence="1">Uncharacterized protein</fullName>
    </submittedName>
</protein>
<accession>K9TFG4</accession>
<proteinExistence type="predicted"/>
<reference evidence="1 2" key="1">
    <citation type="submission" date="2012-06" db="EMBL/GenBank/DDBJ databases">
        <title>Finished chromosome of genome of Oscillatoria acuminata PCC 6304.</title>
        <authorList>
            <consortium name="US DOE Joint Genome Institute"/>
            <person name="Gugger M."/>
            <person name="Coursin T."/>
            <person name="Rippka R."/>
            <person name="Tandeau De Marsac N."/>
            <person name="Huntemann M."/>
            <person name="Wei C.-L."/>
            <person name="Han J."/>
            <person name="Detter J.C."/>
            <person name="Han C."/>
            <person name="Tapia R."/>
            <person name="Davenport K."/>
            <person name="Daligault H."/>
            <person name="Erkkila T."/>
            <person name="Gu W."/>
            <person name="Munk A.C.C."/>
            <person name="Teshima H."/>
            <person name="Xu Y."/>
            <person name="Chain P."/>
            <person name="Chen A."/>
            <person name="Krypides N."/>
            <person name="Mavromatis K."/>
            <person name="Markowitz V."/>
            <person name="Szeto E."/>
            <person name="Ivanova N."/>
            <person name="Mikhailova N."/>
            <person name="Ovchinnikova G."/>
            <person name="Pagani I."/>
            <person name="Pati A."/>
            <person name="Goodwin L."/>
            <person name="Peters L."/>
            <person name="Pitluck S."/>
            <person name="Woyke T."/>
            <person name="Kerfeld C."/>
        </authorList>
    </citation>
    <scope>NUCLEOTIDE SEQUENCE [LARGE SCALE GENOMIC DNA]</scope>
    <source>
        <strain evidence="1 2">PCC 6304</strain>
    </source>
</reference>
<dbReference type="Proteomes" id="UP000010367">
    <property type="component" value="Chromosome"/>
</dbReference>
<evidence type="ECO:0000313" key="1">
    <source>
        <dbReference type="EMBL" id="AFY81260.1"/>
    </source>
</evidence>